<accession>A0A5C8K6V3</accession>
<dbReference type="SUPFAM" id="SSF53254">
    <property type="entry name" value="Phosphoglycerate mutase-like"/>
    <property type="match status" value="1"/>
</dbReference>
<evidence type="ECO:0000313" key="2">
    <source>
        <dbReference type="Proteomes" id="UP000321926"/>
    </source>
</evidence>
<comment type="caution">
    <text evidence="1">The sequence shown here is derived from an EMBL/GenBank/DDBJ whole genome shotgun (WGS) entry which is preliminary data.</text>
</comment>
<dbReference type="Gene3D" id="3.40.50.1240">
    <property type="entry name" value="Phosphoglycerate mutase-like"/>
    <property type="match status" value="1"/>
</dbReference>
<keyword evidence="2" id="KW-1185">Reference proteome</keyword>
<dbReference type="Proteomes" id="UP000321926">
    <property type="component" value="Unassembled WGS sequence"/>
</dbReference>
<dbReference type="Pfam" id="PF00300">
    <property type="entry name" value="His_Phos_1"/>
    <property type="match status" value="1"/>
</dbReference>
<organism evidence="1 2">
    <name type="scientific">Pontibacter qinzhouensis</name>
    <dbReference type="NCBI Taxonomy" id="2603253"/>
    <lineage>
        <taxon>Bacteria</taxon>
        <taxon>Pseudomonadati</taxon>
        <taxon>Bacteroidota</taxon>
        <taxon>Cytophagia</taxon>
        <taxon>Cytophagales</taxon>
        <taxon>Hymenobacteraceae</taxon>
        <taxon>Pontibacter</taxon>
    </lineage>
</organism>
<reference evidence="1 2" key="1">
    <citation type="submission" date="2019-08" db="EMBL/GenBank/DDBJ databases">
        <authorList>
            <person name="Shi S."/>
        </authorList>
    </citation>
    <scope>NUCLEOTIDE SEQUENCE [LARGE SCALE GENOMIC DNA]</scope>
    <source>
        <strain evidence="1 2">GY10130</strain>
    </source>
</reference>
<dbReference type="CDD" id="cd07067">
    <property type="entry name" value="HP_PGM_like"/>
    <property type="match status" value="1"/>
</dbReference>
<dbReference type="InterPro" id="IPR029033">
    <property type="entry name" value="His_PPase_superfam"/>
</dbReference>
<sequence length="164" mass="18616">MQRQVLICRHAEAIDHFSLQPDFGRELTKAGMLQAHQTGQWIRDNFSKVDVIVTSPANRASATARILASKLYYDDQHILYVPELYNAGEPKLLQAISTLPDKDKTLLLVGHNPGITQLARHLLDKHITYLEPANVLAISLELEKWEDIYASHGLLLSHNMQHIY</sequence>
<evidence type="ECO:0000313" key="1">
    <source>
        <dbReference type="EMBL" id="TXK47921.1"/>
    </source>
</evidence>
<dbReference type="EMBL" id="VRTY01000026">
    <property type="protein sequence ID" value="TXK47921.1"/>
    <property type="molecule type" value="Genomic_DNA"/>
</dbReference>
<dbReference type="AlphaFoldDB" id="A0A5C8K6V3"/>
<protein>
    <submittedName>
        <fullName evidence="1">Phosphohistidine phosphatase</fullName>
    </submittedName>
</protein>
<dbReference type="InterPro" id="IPR013078">
    <property type="entry name" value="His_Pase_superF_clade-1"/>
</dbReference>
<gene>
    <name evidence="1" type="ORF">FVR03_08615</name>
</gene>
<dbReference type="OrthoDB" id="9810154at2"/>
<dbReference type="RefSeq" id="WP_147921342.1">
    <property type="nucleotide sequence ID" value="NZ_VRTY01000026.1"/>
</dbReference>
<proteinExistence type="predicted"/>
<name>A0A5C8K6V3_9BACT</name>